<proteinExistence type="predicted"/>
<evidence type="ECO:0000313" key="2">
    <source>
        <dbReference type="EMBL" id="CAA9227682.1"/>
    </source>
</evidence>
<dbReference type="InterPro" id="IPR029044">
    <property type="entry name" value="Nucleotide-diphossugar_trans"/>
</dbReference>
<dbReference type="Pfam" id="PF00535">
    <property type="entry name" value="Glycos_transf_2"/>
    <property type="match status" value="1"/>
</dbReference>
<sequence length="331" mass="35943">MTTHVGHEAGASIPISLVIPVRDEETSIGALLATIDAQTAQPDEVVFVDGGSSDRTVEILRAHAERDPRCTVVEAEGGATPGRGRNLGVAAARNDWVAMTDAGIRLEPTWLERLWAAHLADAAAEVVYGNYEFDLRSFFEECAAVAYGPPKWETPAGRSRGPTVVSCLVHRRAYEAVGGFVDLRAGEDEMFLTALDGAGTRSAWAPGATVWWRLRPDVRSNFERFRSYSYSYAMAGRQAHWQHRMARGYVPVAVGLVLAGVHSRRWLLLPAATVGSRVGRRVASHRPDMDELRKPTPARLALIAALLLGNDVAAALGWWQATAAKRAAARV</sequence>
<accession>A0A6J4HNR5</accession>
<dbReference type="InterPro" id="IPR001173">
    <property type="entry name" value="Glyco_trans_2-like"/>
</dbReference>
<gene>
    <name evidence="2" type="ORF">AVDCRST_MAG20-1023</name>
</gene>
<dbReference type="PANTHER" id="PTHR43685:SF2">
    <property type="entry name" value="GLYCOSYLTRANSFERASE 2-LIKE DOMAIN-CONTAINING PROTEIN"/>
    <property type="match status" value="1"/>
</dbReference>
<feature type="domain" description="Glycosyltransferase 2-like" evidence="1">
    <location>
        <begin position="16"/>
        <end position="133"/>
    </location>
</feature>
<organism evidence="2">
    <name type="scientific">uncultured Acidimicrobiales bacterium</name>
    <dbReference type="NCBI Taxonomy" id="310071"/>
    <lineage>
        <taxon>Bacteria</taxon>
        <taxon>Bacillati</taxon>
        <taxon>Actinomycetota</taxon>
        <taxon>Acidimicrobiia</taxon>
        <taxon>Acidimicrobiales</taxon>
        <taxon>environmental samples</taxon>
    </lineage>
</organism>
<evidence type="ECO:0000259" key="1">
    <source>
        <dbReference type="Pfam" id="PF00535"/>
    </source>
</evidence>
<name>A0A6J4HNR5_9ACTN</name>
<protein>
    <recommendedName>
        <fullName evidence="1">Glycosyltransferase 2-like domain-containing protein</fullName>
    </recommendedName>
</protein>
<dbReference type="InterPro" id="IPR050834">
    <property type="entry name" value="Glycosyltransf_2"/>
</dbReference>
<dbReference type="PANTHER" id="PTHR43685">
    <property type="entry name" value="GLYCOSYLTRANSFERASE"/>
    <property type="match status" value="1"/>
</dbReference>
<dbReference type="EMBL" id="CADCSY010000043">
    <property type="protein sequence ID" value="CAA9227682.1"/>
    <property type="molecule type" value="Genomic_DNA"/>
</dbReference>
<dbReference type="Gene3D" id="3.90.550.10">
    <property type="entry name" value="Spore Coat Polysaccharide Biosynthesis Protein SpsA, Chain A"/>
    <property type="match status" value="1"/>
</dbReference>
<dbReference type="AlphaFoldDB" id="A0A6J4HNR5"/>
<reference evidence="2" key="1">
    <citation type="submission" date="2020-02" db="EMBL/GenBank/DDBJ databases">
        <authorList>
            <person name="Meier V. D."/>
        </authorList>
    </citation>
    <scope>NUCLEOTIDE SEQUENCE</scope>
    <source>
        <strain evidence="2">AVDCRST_MAG20</strain>
    </source>
</reference>
<dbReference type="SUPFAM" id="SSF53448">
    <property type="entry name" value="Nucleotide-diphospho-sugar transferases"/>
    <property type="match status" value="1"/>
</dbReference>